<sequence length="1361" mass="143725">MRPLRIHLITALSAFLLLSCLSVSVNCLVRQQLFGGHQLVRRNDFIEARRPSGEATVHGYGPPPPYYTVGPVIPTDLTSYSTLAEPTATETQTETSETGMKSESVVSSQNGTIISPSSSLSLSSGVETDPVPISADSSAKAGSTTSYETPSTVSTSSYLTETAHDGATEFSSSQTPTIRGNSSSSASTRPFTGTDISSDLSSLNGTASSMTETDLTSSSVVSTTLSDLFTDTETVPEVFTSTSTPSSLQASGMVSATGQVSSGVETASIPSDVASSSSVSSSVAVESTTTTTKILNFTVTLSVAESTDSVVTFSSTVYPVSLDQTVVTTVIPVQNSSWLSTIATISEVYPTSSDLTSGVISTVTTQGVSTESSVSRASVSFRNRTVSVTSTTYLTSILSEFTTDLTSSPVIFSSTDVASEDSTAAATKDSTVTVVSQSTVLASIIATSEKSTAPAFTSFATNSSASSASRLTLSGGTLKSASGNATTSAQTSSETLFASSALPVNATSQINSSSFTVTTDSEGSAITVRPGHVPPPGSETNSSVSTEHSVSTPSQLNFSATRSDVSFSSLTNSFFDWSTSTLIESRTSLELPSITFSLPEFSIVTTPMTPPSVTTTSTYNISIIRSTWTSTITTSLAPTSMASSGNMTAAHTSSGYNFSQTIISGMSTSNSQSTSIASPPGVSTSIITKHSSNFPFPTNTTVNWWTTASSVSRSESESANAVSSQDSETTLSAIAPGFNNTAPYGNSTSTAITTAYTSSLGEVTSSPATITTYRSWNTTSTAQWLTNSTAQVTITSTETESVTDIETRTLSQVTPITPGPPSSFDVTLTTISGTIVTKTYTNYSLTIFTPSVSVSFKTSTLSHSLISSPPFPLPSNTTAVGTGAPLWPSGTGDHPTIASSLGEISTSGATLTPTSKSTYHTVNTTSYGSATGSSASDWGTNTPFFPVTNSTTAPATFSTIVSWQPDPEPWTSWSTWSLRRGSDSSASVNFIHPHNNVVPHYYAGGAKNFPFHYQQLKLRCLEVDFIQQYYNIVPHHYLGKTKRIARQDWKLKRWCFRVDFLGRQYFGINILHQYYHVVSYHYSGKSEHLSSIRSWNQQLNHLGMGEYQFGTYWFLGNGSPFVHNHSNIPIHIEDSGMTPFPASNSTLSQISSQPSSLVGTFTGTVSPRESTTTTSSTCTDSLYYPPYNPSSLTASTSTSSLSAADGTTPGMPYSLTSVVPGYPSSTCNTTSSVSSHGVAYWSRMTHRSNMTNTFGVKDTSTYQSLTTLKTVTTVRQGGSGSLVDNYPTPTDRVTPSGISPDDPNFPWGSDSPVHRHQNSSELGIGTSDVGGGFKARANWRVWEKVKDKLKSLWHGQVSENE</sequence>
<gene>
    <name evidence="3" type="ORF">FHETE_469</name>
</gene>
<evidence type="ECO:0000256" key="2">
    <source>
        <dbReference type="SAM" id="SignalP"/>
    </source>
</evidence>
<feature type="region of interest" description="Disordered" evidence="1">
    <location>
        <begin position="85"/>
        <end position="217"/>
    </location>
</feature>
<proteinExistence type="predicted"/>
<evidence type="ECO:0000313" key="4">
    <source>
        <dbReference type="Proteomes" id="UP000567885"/>
    </source>
</evidence>
<dbReference type="Proteomes" id="UP000567885">
    <property type="component" value="Unassembled WGS sequence"/>
</dbReference>
<name>A0A8H5X436_FUSHE</name>
<comment type="caution">
    <text evidence="3">The sequence shown here is derived from an EMBL/GenBank/DDBJ whole genome shotgun (WGS) entry which is preliminary data.</text>
</comment>
<evidence type="ECO:0000313" key="3">
    <source>
        <dbReference type="EMBL" id="KAF5680344.1"/>
    </source>
</evidence>
<feature type="compositionally biased region" description="Low complexity" evidence="1">
    <location>
        <begin position="85"/>
        <end position="98"/>
    </location>
</feature>
<feature type="region of interest" description="Disordered" evidence="1">
    <location>
        <begin position="520"/>
        <end position="552"/>
    </location>
</feature>
<feature type="compositionally biased region" description="Low complexity" evidence="1">
    <location>
        <begin position="115"/>
        <end position="124"/>
    </location>
</feature>
<dbReference type="EMBL" id="JAAGWQ010000006">
    <property type="protein sequence ID" value="KAF5680344.1"/>
    <property type="molecule type" value="Genomic_DNA"/>
</dbReference>
<feature type="compositionally biased region" description="Polar residues" evidence="1">
    <location>
        <begin position="99"/>
        <end position="114"/>
    </location>
</feature>
<feature type="compositionally biased region" description="Polar residues" evidence="1">
    <location>
        <begin position="538"/>
        <end position="552"/>
    </location>
</feature>
<feature type="compositionally biased region" description="Polar residues" evidence="1">
    <location>
        <begin position="169"/>
        <end position="212"/>
    </location>
</feature>
<keyword evidence="2" id="KW-0732">Signal</keyword>
<dbReference type="OrthoDB" id="5104805at2759"/>
<reference evidence="3 4" key="1">
    <citation type="submission" date="2020-05" db="EMBL/GenBank/DDBJ databases">
        <title>Identification and distribution of gene clusters putatively required for synthesis of sphingolipid metabolism inhibitors in phylogenetically diverse species of the filamentous fungus Fusarium.</title>
        <authorList>
            <person name="Kim H.-S."/>
            <person name="Busman M."/>
            <person name="Brown D.W."/>
            <person name="Divon H."/>
            <person name="Uhlig S."/>
            <person name="Proctor R.H."/>
        </authorList>
    </citation>
    <scope>NUCLEOTIDE SEQUENCE [LARGE SCALE GENOMIC DNA]</scope>
    <source>
        <strain evidence="3 4">NRRL 20693</strain>
    </source>
</reference>
<feature type="compositionally biased region" description="Polar residues" evidence="1">
    <location>
        <begin position="135"/>
        <end position="160"/>
    </location>
</feature>
<organism evidence="3 4">
    <name type="scientific">Fusarium heterosporum</name>
    <dbReference type="NCBI Taxonomy" id="42747"/>
    <lineage>
        <taxon>Eukaryota</taxon>
        <taxon>Fungi</taxon>
        <taxon>Dikarya</taxon>
        <taxon>Ascomycota</taxon>
        <taxon>Pezizomycotina</taxon>
        <taxon>Sordariomycetes</taxon>
        <taxon>Hypocreomycetidae</taxon>
        <taxon>Hypocreales</taxon>
        <taxon>Nectriaceae</taxon>
        <taxon>Fusarium</taxon>
        <taxon>Fusarium heterosporum species complex</taxon>
    </lineage>
</organism>
<feature type="chain" id="PRO_5034125184" evidence="2">
    <location>
        <begin position="23"/>
        <end position="1361"/>
    </location>
</feature>
<accession>A0A8H5X436</accession>
<feature type="signal peptide" evidence="2">
    <location>
        <begin position="1"/>
        <end position="22"/>
    </location>
</feature>
<evidence type="ECO:0000256" key="1">
    <source>
        <dbReference type="SAM" id="MobiDB-lite"/>
    </source>
</evidence>
<keyword evidence="4" id="KW-1185">Reference proteome</keyword>
<protein>
    <submittedName>
        <fullName evidence="3">MUC1-extracellular alpha-1,4-glucan glucosidase</fullName>
    </submittedName>
</protein>
<dbReference type="PROSITE" id="PS51257">
    <property type="entry name" value="PROKAR_LIPOPROTEIN"/>
    <property type="match status" value="1"/>
</dbReference>